<protein>
    <submittedName>
        <fullName evidence="5">Modification methylase DpnIIA</fullName>
        <ecNumber evidence="5">2.1.1.72</ecNumber>
    </submittedName>
</protein>
<dbReference type="InterPro" id="IPR012327">
    <property type="entry name" value="MeTrfase_D12"/>
</dbReference>
<evidence type="ECO:0000256" key="4">
    <source>
        <dbReference type="PIRSR" id="PIRSR000398-1"/>
    </source>
</evidence>
<dbReference type="InterPro" id="IPR029063">
    <property type="entry name" value="SAM-dependent_MTases_sf"/>
</dbReference>
<dbReference type="Pfam" id="PF02086">
    <property type="entry name" value="MethyltransfD12"/>
    <property type="match status" value="1"/>
</dbReference>
<evidence type="ECO:0000313" key="5">
    <source>
        <dbReference type="EMBL" id="KAA1260856.1"/>
    </source>
</evidence>
<feature type="binding site" evidence="4">
    <location>
        <position position="207"/>
    </location>
    <ligand>
        <name>S-adenosyl-L-methionine</name>
        <dbReference type="ChEBI" id="CHEBI:59789"/>
    </ligand>
</feature>
<dbReference type="EMBL" id="VRLW01000001">
    <property type="protein sequence ID" value="KAA1260856.1"/>
    <property type="molecule type" value="Genomic_DNA"/>
</dbReference>
<dbReference type="SUPFAM" id="SSF53335">
    <property type="entry name" value="S-adenosyl-L-methionine-dependent methyltransferases"/>
    <property type="match status" value="1"/>
</dbReference>
<evidence type="ECO:0000256" key="3">
    <source>
        <dbReference type="ARBA" id="ARBA00022691"/>
    </source>
</evidence>
<dbReference type="InterPro" id="IPR012263">
    <property type="entry name" value="M_m6A_EcoRV"/>
</dbReference>
<dbReference type="PANTHER" id="PTHR30481">
    <property type="entry name" value="DNA ADENINE METHYLASE"/>
    <property type="match status" value="1"/>
</dbReference>
<proteinExistence type="predicted"/>
<evidence type="ECO:0000256" key="2">
    <source>
        <dbReference type="ARBA" id="ARBA00022679"/>
    </source>
</evidence>
<dbReference type="GO" id="GO:1904047">
    <property type="term" value="F:S-adenosyl-L-methionine binding"/>
    <property type="evidence" value="ECO:0007669"/>
    <property type="project" value="TreeGrafter"/>
</dbReference>
<feature type="binding site" evidence="4">
    <location>
        <position position="72"/>
    </location>
    <ligand>
        <name>S-adenosyl-L-methionine</name>
        <dbReference type="ChEBI" id="CHEBI:59789"/>
    </ligand>
</feature>
<gene>
    <name evidence="5" type="primary">dpnM</name>
    <name evidence="5" type="ORF">LF1_33980</name>
</gene>
<dbReference type="GO" id="GO:0006298">
    <property type="term" value="P:mismatch repair"/>
    <property type="evidence" value="ECO:0007669"/>
    <property type="project" value="TreeGrafter"/>
</dbReference>
<dbReference type="Proteomes" id="UP000322699">
    <property type="component" value="Unassembled WGS sequence"/>
</dbReference>
<dbReference type="OrthoDB" id="9805629at2"/>
<dbReference type="GO" id="GO:0043565">
    <property type="term" value="F:sequence-specific DNA binding"/>
    <property type="evidence" value="ECO:0007669"/>
    <property type="project" value="TreeGrafter"/>
</dbReference>
<dbReference type="PANTHER" id="PTHR30481:SF4">
    <property type="entry name" value="SITE-SPECIFIC DNA-METHYLTRANSFERASE (ADENINE-SPECIFIC)"/>
    <property type="match status" value="1"/>
</dbReference>
<name>A0A5B1CJV9_9BACT</name>
<keyword evidence="3" id="KW-0949">S-adenosyl-L-methionine</keyword>
<keyword evidence="2 5" id="KW-0808">Transferase</keyword>
<dbReference type="GO" id="GO:0009007">
    <property type="term" value="F:site-specific DNA-methyltransferase (adenine-specific) activity"/>
    <property type="evidence" value="ECO:0007669"/>
    <property type="project" value="UniProtKB-EC"/>
</dbReference>
<dbReference type="Gene3D" id="3.40.50.150">
    <property type="entry name" value="Vaccinia Virus protein VP39"/>
    <property type="match status" value="2"/>
</dbReference>
<keyword evidence="1 5" id="KW-0489">Methyltransferase</keyword>
<keyword evidence="6" id="KW-1185">Reference proteome</keyword>
<reference evidence="5 6" key="1">
    <citation type="submission" date="2019-08" db="EMBL/GenBank/DDBJ databases">
        <title>Deep-cultivation of Planctomycetes and their phenomic and genomic characterization uncovers novel biology.</title>
        <authorList>
            <person name="Wiegand S."/>
            <person name="Jogler M."/>
            <person name="Boedeker C."/>
            <person name="Pinto D."/>
            <person name="Vollmers J."/>
            <person name="Rivas-Marin E."/>
            <person name="Kohn T."/>
            <person name="Peeters S.H."/>
            <person name="Heuer A."/>
            <person name="Rast P."/>
            <person name="Oberbeckmann S."/>
            <person name="Bunk B."/>
            <person name="Jeske O."/>
            <person name="Meyerdierks A."/>
            <person name="Storesund J.E."/>
            <person name="Kallscheuer N."/>
            <person name="Luecker S."/>
            <person name="Lage O.M."/>
            <person name="Pohl T."/>
            <person name="Merkel B.J."/>
            <person name="Hornburger P."/>
            <person name="Mueller R.-W."/>
            <person name="Bruemmer F."/>
            <person name="Labrenz M."/>
            <person name="Spormann A.M."/>
            <person name="Op Den Camp H."/>
            <person name="Overmann J."/>
            <person name="Amann R."/>
            <person name="Jetten M.S.M."/>
            <person name="Mascher T."/>
            <person name="Medema M.H."/>
            <person name="Devos D.P."/>
            <person name="Kaster A.-K."/>
            <person name="Ovreas L."/>
            <person name="Rohde M."/>
            <person name="Galperin M.Y."/>
            <person name="Jogler C."/>
        </authorList>
    </citation>
    <scope>NUCLEOTIDE SEQUENCE [LARGE SCALE GENOMIC DNA]</scope>
    <source>
        <strain evidence="5 6">LF1</strain>
    </source>
</reference>
<dbReference type="GO" id="GO:0009307">
    <property type="term" value="P:DNA restriction-modification system"/>
    <property type="evidence" value="ECO:0007669"/>
    <property type="project" value="InterPro"/>
</dbReference>
<dbReference type="AlphaFoldDB" id="A0A5B1CJV9"/>
<dbReference type="GO" id="GO:0032259">
    <property type="term" value="P:methylation"/>
    <property type="evidence" value="ECO:0007669"/>
    <property type="project" value="UniProtKB-KW"/>
</dbReference>
<dbReference type="PIRSF" id="PIRSF000398">
    <property type="entry name" value="M_m6A_EcoRV"/>
    <property type="match status" value="1"/>
</dbReference>
<evidence type="ECO:0000313" key="6">
    <source>
        <dbReference type="Proteomes" id="UP000322699"/>
    </source>
</evidence>
<feature type="binding site" evidence="4">
    <location>
        <position position="14"/>
    </location>
    <ligand>
        <name>S-adenosyl-L-methionine</name>
        <dbReference type="ChEBI" id="CHEBI:59789"/>
    </ligand>
</feature>
<evidence type="ECO:0000256" key="1">
    <source>
        <dbReference type="ARBA" id="ARBA00022603"/>
    </source>
</evidence>
<dbReference type="EC" id="2.1.1.72" evidence="5"/>
<dbReference type="PRINTS" id="PR00505">
    <property type="entry name" value="D12N6MTFRASE"/>
</dbReference>
<comment type="caution">
    <text evidence="5">The sequence shown here is derived from an EMBL/GenBank/DDBJ whole genome shotgun (WGS) entry which is preliminary data.</text>
</comment>
<organism evidence="5 6">
    <name type="scientific">Rubripirellula obstinata</name>
    <dbReference type="NCBI Taxonomy" id="406547"/>
    <lineage>
        <taxon>Bacteria</taxon>
        <taxon>Pseudomonadati</taxon>
        <taxon>Planctomycetota</taxon>
        <taxon>Planctomycetia</taxon>
        <taxon>Pirellulales</taxon>
        <taxon>Pirellulaceae</taxon>
        <taxon>Rubripirellula</taxon>
    </lineage>
</organism>
<feature type="binding site" evidence="4">
    <location>
        <position position="10"/>
    </location>
    <ligand>
        <name>S-adenosyl-L-methionine</name>
        <dbReference type="ChEBI" id="CHEBI:59789"/>
    </ligand>
</feature>
<sequence length="291" mass="33589">MTKLTQPLKWHGGKYYLRKWIVGLMPPHLHYVEPFFGGGGILLARDPDRDWIATGDGKVSSAEKGSSEVVNDLHGELINFWRVLQDPQHFEAFQQRIELTPFSEAEFDQALEYSRKAESENDVSPVQRAVQFFILARQSRQGLMRDFATLSRNRTRSRINEQVSAWLNVVEGLADVHQRLRNIVILNQPAIKVIRKQDGPKTLFYCDPPYVHETRASTGEYAFEMTESEHEDLLDTLAGLTGKFMLSGYPSELYTKWEKQHGWNRHDFQIDNKAASGKVKEKKTECLWCNF</sequence>
<dbReference type="RefSeq" id="WP_068267295.1">
    <property type="nucleotide sequence ID" value="NZ_LWSK01000181.1"/>
</dbReference>
<accession>A0A5B1CJV9</accession>